<comment type="caution">
    <text evidence="2">The sequence shown here is derived from an EMBL/GenBank/DDBJ whole genome shotgun (WGS) entry which is preliminary data.</text>
</comment>
<evidence type="ECO:0000256" key="1">
    <source>
        <dbReference type="SAM" id="MobiDB-lite"/>
    </source>
</evidence>
<dbReference type="Proteomes" id="UP001183202">
    <property type="component" value="Unassembled WGS sequence"/>
</dbReference>
<evidence type="ECO:0008006" key="4">
    <source>
        <dbReference type="Google" id="ProtNLM"/>
    </source>
</evidence>
<feature type="region of interest" description="Disordered" evidence="1">
    <location>
        <begin position="1"/>
        <end position="21"/>
    </location>
</feature>
<keyword evidence="3" id="KW-1185">Reference proteome</keyword>
<protein>
    <recommendedName>
        <fullName evidence="4">Dioxygenase</fullName>
    </recommendedName>
</protein>
<dbReference type="RefSeq" id="WP_311560592.1">
    <property type="nucleotide sequence ID" value="NZ_JAVREJ010000082.1"/>
</dbReference>
<evidence type="ECO:0000313" key="2">
    <source>
        <dbReference type="EMBL" id="MDT0354084.1"/>
    </source>
</evidence>
<sequence length="66" mass="7122">MGAGPAPGSAREPDGLARDNRHGLQHEAYFYDDGEQYLTEVPRFVRGGLAGSEPVRACHDSRVSHG</sequence>
<dbReference type="EMBL" id="JAVREJ010000082">
    <property type="protein sequence ID" value="MDT0354084.1"/>
    <property type="molecule type" value="Genomic_DNA"/>
</dbReference>
<name>A0ABU2NN73_9PSEU</name>
<feature type="compositionally biased region" description="Basic and acidic residues" evidence="1">
    <location>
        <begin position="11"/>
        <end position="21"/>
    </location>
</feature>
<proteinExistence type="predicted"/>
<accession>A0ABU2NN73</accession>
<organism evidence="2 3">
    <name type="scientific">Pseudonocardia charpentierae</name>
    <dbReference type="NCBI Taxonomy" id="3075545"/>
    <lineage>
        <taxon>Bacteria</taxon>
        <taxon>Bacillati</taxon>
        <taxon>Actinomycetota</taxon>
        <taxon>Actinomycetes</taxon>
        <taxon>Pseudonocardiales</taxon>
        <taxon>Pseudonocardiaceae</taxon>
        <taxon>Pseudonocardia</taxon>
    </lineage>
</organism>
<gene>
    <name evidence="2" type="ORF">RM445_31935</name>
</gene>
<reference evidence="3" key="1">
    <citation type="submission" date="2023-07" db="EMBL/GenBank/DDBJ databases">
        <title>30 novel species of actinomycetes from the DSMZ collection.</title>
        <authorList>
            <person name="Nouioui I."/>
        </authorList>
    </citation>
    <scope>NUCLEOTIDE SEQUENCE [LARGE SCALE GENOMIC DNA]</scope>
    <source>
        <strain evidence="3">DSM 45834</strain>
    </source>
</reference>
<evidence type="ECO:0000313" key="3">
    <source>
        <dbReference type="Proteomes" id="UP001183202"/>
    </source>
</evidence>